<dbReference type="Proteomes" id="UP000606193">
    <property type="component" value="Unassembled WGS sequence"/>
</dbReference>
<reference evidence="3 4" key="1">
    <citation type="submission" date="2020-08" db="EMBL/GenBank/DDBJ databases">
        <title>Genome public.</title>
        <authorList>
            <person name="Liu C."/>
            <person name="Sun Q."/>
        </authorList>
    </citation>
    <scope>NUCLEOTIDE SEQUENCE [LARGE SCALE GENOMIC DNA]</scope>
    <source>
        <strain evidence="3 4">NSJ-37</strain>
    </source>
</reference>
<keyword evidence="3" id="KW-0966">Cell projection</keyword>
<dbReference type="Gene3D" id="3.30.750.140">
    <property type="match status" value="1"/>
</dbReference>
<comment type="caution">
    <text evidence="3">The sequence shown here is derived from an EMBL/GenBank/DDBJ whole genome shotgun (WGS) entry which is preliminary data.</text>
</comment>
<feature type="compositionally biased region" description="Acidic residues" evidence="1">
    <location>
        <begin position="504"/>
        <end position="513"/>
    </location>
</feature>
<dbReference type="InterPro" id="IPR038610">
    <property type="entry name" value="FliK-like_C_sf"/>
</dbReference>
<dbReference type="EMBL" id="JACRSX010000015">
    <property type="protein sequence ID" value="MBC8563071.1"/>
    <property type="molecule type" value="Genomic_DNA"/>
</dbReference>
<dbReference type="RefSeq" id="WP_249298252.1">
    <property type="nucleotide sequence ID" value="NZ_JACRSX010000015.1"/>
</dbReference>
<keyword evidence="3" id="KW-0282">Flagellum</keyword>
<proteinExistence type="predicted"/>
<evidence type="ECO:0000313" key="3">
    <source>
        <dbReference type="EMBL" id="MBC8563071.1"/>
    </source>
</evidence>
<feature type="compositionally biased region" description="Polar residues" evidence="1">
    <location>
        <begin position="75"/>
        <end position="93"/>
    </location>
</feature>
<gene>
    <name evidence="3" type="ORF">H8704_10605</name>
</gene>
<keyword evidence="4" id="KW-1185">Reference proteome</keyword>
<evidence type="ECO:0000259" key="2">
    <source>
        <dbReference type="Pfam" id="PF02120"/>
    </source>
</evidence>
<evidence type="ECO:0000256" key="1">
    <source>
        <dbReference type="SAM" id="MobiDB-lite"/>
    </source>
</evidence>
<dbReference type="InterPro" id="IPR021136">
    <property type="entry name" value="Flagellar_hook_control-like_C"/>
</dbReference>
<keyword evidence="3" id="KW-0969">Cilium</keyword>
<evidence type="ECO:0000313" key="4">
    <source>
        <dbReference type="Proteomes" id="UP000606193"/>
    </source>
</evidence>
<feature type="region of interest" description="Disordered" evidence="1">
    <location>
        <begin position="65"/>
        <end position="93"/>
    </location>
</feature>
<accession>A0ABR7N383</accession>
<sequence length="535" mass="58065">MQKLSAIISDGNLTAPSANVVNSSKNSGDFQKIMTDMKNSRNGKNVVEGKTGTAKKKNAVINQTNTCGNPDDKVSQITQNASQKSDVSQTDSAAESFTKNDFLQAEEKVRSIVEDVLGLDEDILQQTLASMGITVMQLLDPKVLQQFVVQVNGGNDVTDLLTNENMMQQFSELSVGLLDINWEELTGLTGEQLSDMSADQFDDSELLRNLIDQLEGTAVADDGAVSVTEDVSQADVQIVSEQKENQIKETFSVSGDTPESVLTESSPDASTVVADNGENVNRQVMAENTVLSEEAVQDNVKVTNEDVVPVAANSGENSSDAGAEDLMQNAFRNGEETAGQSGNPTSYFEDSPVAVTGSQTIMNFVENLVQASNVEQVQEPVNMQQMIDIVNQVVERVHSSLQDETTTLEMQLNPERLGKMLLTVNSRDGVMTASITVQNAEAKAALESQMITLRENLEQKNLKVEAVEVSVSDFAFSQSGQTDTGDQKNFRQGNGKRSRFRFDSDEEETDNQEETAQSVRRSIMPDSGSSVDFTA</sequence>
<protein>
    <submittedName>
        <fullName evidence="3">Flagellar hook-length control protein FliK</fullName>
    </submittedName>
</protein>
<feature type="region of interest" description="Disordered" evidence="1">
    <location>
        <begin position="477"/>
        <end position="535"/>
    </location>
</feature>
<feature type="domain" description="Flagellar hook-length control protein-like C-terminal" evidence="2">
    <location>
        <begin position="396"/>
        <end position="473"/>
    </location>
</feature>
<organism evidence="3 4">
    <name type="scientific">Jutongia huaianensis</name>
    <dbReference type="NCBI Taxonomy" id="2763668"/>
    <lineage>
        <taxon>Bacteria</taxon>
        <taxon>Bacillati</taxon>
        <taxon>Bacillota</taxon>
        <taxon>Clostridia</taxon>
        <taxon>Lachnospirales</taxon>
        <taxon>Lachnospiraceae</taxon>
        <taxon>Jutongia</taxon>
    </lineage>
</organism>
<dbReference type="CDD" id="cd17470">
    <property type="entry name" value="T3SS_Flik_C"/>
    <property type="match status" value="1"/>
</dbReference>
<dbReference type="Pfam" id="PF02120">
    <property type="entry name" value="Flg_hook"/>
    <property type="match status" value="1"/>
</dbReference>
<name>A0ABR7N383_9FIRM</name>